<proteinExistence type="predicted"/>
<reference evidence="2 3" key="2">
    <citation type="journal article" date="2012" name="Nucleic Acids Res.">
        <title>Massive gene acquisitions in Mycobacterium indicus pranii provide a perspective on mycobacterial evolution.</title>
        <authorList>
            <person name="Saini V."/>
            <person name="Raghuvanshi S."/>
            <person name="Khurana J.P."/>
            <person name="Ahmed N."/>
            <person name="Hasnain S.E."/>
            <person name="Tyagi A.K."/>
            <person name="Tyagi A.K."/>
        </authorList>
    </citation>
    <scope>NUCLEOTIDE SEQUENCE [LARGE SCALE GENOMIC DNA]</scope>
    <source>
        <strain evidence="3">DSM 45239 / MTCC 9506</strain>
    </source>
</reference>
<evidence type="ECO:0000256" key="1">
    <source>
        <dbReference type="SAM" id="MobiDB-lite"/>
    </source>
</evidence>
<name>J9WN10_MYCIP</name>
<organism evidence="2 3">
    <name type="scientific">Mycobacterium indicus pranii (strain DSM 45239 / MTCC 9506)</name>
    <dbReference type="NCBI Taxonomy" id="1232724"/>
    <lineage>
        <taxon>Bacteria</taxon>
        <taxon>Bacillati</taxon>
        <taxon>Actinomycetota</taxon>
        <taxon>Actinomycetes</taxon>
        <taxon>Mycobacteriales</taxon>
        <taxon>Mycobacteriaceae</taxon>
        <taxon>Mycobacterium</taxon>
        <taxon>Mycobacterium avium complex (MAC)</taxon>
    </lineage>
</organism>
<protein>
    <submittedName>
        <fullName evidence="2">NADH dehydrogenase-like protein</fullName>
    </submittedName>
</protein>
<accession>J9WN10</accession>
<evidence type="ECO:0000313" key="3">
    <source>
        <dbReference type="Proteomes" id="UP000007329"/>
    </source>
</evidence>
<dbReference type="HOGENOM" id="CLU_2917675_0_0_11"/>
<dbReference type="KEGG" id="mid:MIP_07086"/>
<reference evidence="2 3" key="1">
    <citation type="journal article" date="2007" name="PLoS ONE">
        <title>Molecular analysis of a leprosy immunotherapeutic bacillus provides insights into Mycobacterium evolution.</title>
        <authorList>
            <person name="Ahmed N."/>
            <person name="Saini V."/>
            <person name="Raghuvanshi S."/>
            <person name="Khurana J.P."/>
            <person name="Tyagi A.K."/>
            <person name="Tyagi A.K."/>
            <person name="Hasnain S.E."/>
        </authorList>
    </citation>
    <scope>NUCLEOTIDE SEQUENCE [LARGE SCALE GENOMIC DNA]</scope>
    <source>
        <strain evidence="2">MTCC 9506</strain>
    </source>
</reference>
<dbReference type="EMBL" id="CP002275">
    <property type="protein sequence ID" value="AFS16766.1"/>
    <property type="molecule type" value="Genomic_DNA"/>
</dbReference>
<sequence>MARHASTVRRRTHERRGRRARGWVARRSHRASRRSRRGRKCVRPSRSRRLWGRHNPKWRVW</sequence>
<dbReference type="AlphaFoldDB" id="J9WN10"/>
<feature type="region of interest" description="Disordered" evidence="1">
    <location>
        <begin position="1"/>
        <end position="48"/>
    </location>
</feature>
<gene>
    <name evidence="2" type="ORF">MIP_07086</name>
</gene>
<evidence type="ECO:0000313" key="2">
    <source>
        <dbReference type="EMBL" id="AFS16766.1"/>
    </source>
</evidence>
<dbReference type="Proteomes" id="UP000007329">
    <property type="component" value="Chromosome"/>
</dbReference>
<dbReference type="PATRIC" id="fig|1232724.3.peg.4808"/>